<evidence type="ECO:0000256" key="4">
    <source>
        <dbReference type="ARBA" id="ARBA00023027"/>
    </source>
</evidence>
<feature type="binding site" evidence="6">
    <location>
        <position position="230"/>
    </location>
    <ligand>
        <name>(6S)-NADPHX</name>
        <dbReference type="ChEBI" id="CHEBI:64076"/>
    </ligand>
</feature>
<dbReference type="EMBL" id="JBHLXH010000001">
    <property type="protein sequence ID" value="MFC0221073.1"/>
    <property type="molecule type" value="Genomic_DNA"/>
</dbReference>
<keyword evidence="4 6" id="KW-0520">NAD</keyword>
<dbReference type="PROSITE" id="PS51383">
    <property type="entry name" value="YJEF_C_3"/>
    <property type="match status" value="1"/>
</dbReference>
<comment type="cofactor">
    <cofactor evidence="6">
        <name>Mg(2+)</name>
        <dbReference type="ChEBI" id="CHEBI:18420"/>
    </cofactor>
</comment>
<dbReference type="Pfam" id="PF01256">
    <property type="entry name" value="Carb_kinase"/>
    <property type="match status" value="1"/>
</dbReference>
<organism evidence="8 9">
    <name type="scientific">Nocardioides zeicaulis</name>
    <dbReference type="NCBI Taxonomy" id="1776857"/>
    <lineage>
        <taxon>Bacteria</taxon>
        <taxon>Bacillati</taxon>
        <taxon>Actinomycetota</taxon>
        <taxon>Actinomycetes</taxon>
        <taxon>Propionibacteriales</taxon>
        <taxon>Nocardioidaceae</taxon>
        <taxon>Nocardioides</taxon>
    </lineage>
</organism>
<feature type="binding site" evidence="6">
    <location>
        <position position="42"/>
    </location>
    <ligand>
        <name>(6S)-NADPHX</name>
        <dbReference type="ChEBI" id="CHEBI:64076"/>
    </ligand>
</feature>
<keyword evidence="1 6" id="KW-0547">Nucleotide-binding</keyword>
<comment type="caution">
    <text evidence="6">Lacks conserved residue(s) required for the propagation of feature annotation.</text>
</comment>
<evidence type="ECO:0000256" key="5">
    <source>
        <dbReference type="ARBA" id="ARBA00023239"/>
    </source>
</evidence>
<keyword evidence="3 6" id="KW-0521">NADP</keyword>
<keyword evidence="5 6" id="KW-0456">Lyase</keyword>
<evidence type="ECO:0000313" key="8">
    <source>
        <dbReference type="EMBL" id="MFC0221073.1"/>
    </source>
</evidence>
<evidence type="ECO:0000313" key="9">
    <source>
        <dbReference type="Proteomes" id="UP001589698"/>
    </source>
</evidence>
<accession>A0ABV6DWG8</accession>
<evidence type="ECO:0000256" key="1">
    <source>
        <dbReference type="ARBA" id="ARBA00022741"/>
    </source>
</evidence>
<dbReference type="CDD" id="cd01171">
    <property type="entry name" value="YXKO-related"/>
    <property type="match status" value="1"/>
</dbReference>
<dbReference type="HAMAP" id="MF_01965">
    <property type="entry name" value="NADHX_dehydratase"/>
    <property type="match status" value="1"/>
</dbReference>
<comment type="catalytic activity">
    <reaction evidence="6">
        <text>(6S)-NADPHX + ADP = AMP + phosphate + NADPH + H(+)</text>
        <dbReference type="Rhea" id="RHEA:32235"/>
        <dbReference type="ChEBI" id="CHEBI:15378"/>
        <dbReference type="ChEBI" id="CHEBI:43474"/>
        <dbReference type="ChEBI" id="CHEBI:57783"/>
        <dbReference type="ChEBI" id="CHEBI:64076"/>
        <dbReference type="ChEBI" id="CHEBI:456215"/>
        <dbReference type="ChEBI" id="CHEBI:456216"/>
        <dbReference type="EC" id="4.2.1.136"/>
    </reaction>
</comment>
<dbReference type="SUPFAM" id="SSF53613">
    <property type="entry name" value="Ribokinase-like"/>
    <property type="match status" value="1"/>
</dbReference>
<dbReference type="Proteomes" id="UP001589698">
    <property type="component" value="Unassembled WGS sequence"/>
</dbReference>
<evidence type="ECO:0000256" key="6">
    <source>
        <dbReference type="HAMAP-Rule" id="MF_01965"/>
    </source>
</evidence>
<dbReference type="NCBIfam" id="TIGR00196">
    <property type="entry name" value="yjeF_cterm"/>
    <property type="match status" value="1"/>
</dbReference>
<feature type="domain" description="YjeF C-terminal" evidence="7">
    <location>
        <begin position="7"/>
        <end position="289"/>
    </location>
</feature>
<reference evidence="8 9" key="1">
    <citation type="submission" date="2024-09" db="EMBL/GenBank/DDBJ databases">
        <authorList>
            <person name="Sun Q."/>
            <person name="Mori K."/>
        </authorList>
    </citation>
    <scope>NUCLEOTIDE SEQUENCE [LARGE SCALE GENOMIC DNA]</scope>
    <source>
        <strain evidence="8 9">CCM 8654</strain>
    </source>
</reference>
<dbReference type="PANTHER" id="PTHR12592">
    <property type="entry name" value="ATP-DEPENDENT (S)-NAD(P)H-HYDRATE DEHYDRATASE FAMILY MEMBER"/>
    <property type="match status" value="1"/>
</dbReference>
<proteinExistence type="inferred from homology"/>
<dbReference type="Gene3D" id="3.40.1190.20">
    <property type="match status" value="1"/>
</dbReference>
<comment type="function">
    <text evidence="6">Catalyzes the dehydration of the S-form of NAD(P)HX at the expense of ADP, which is converted to AMP. Together with NAD(P)HX epimerase, which catalyzes the epimerization of the S- and R-forms, the enzyme allows the repair of both epimers of NAD(P)HX, a damaged form of NAD(P)H that is a result of enzymatic or heat-dependent hydration.</text>
</comment>
<dbReference type="InterPro" id="IPR029056">
    <property type="entry name" value="Ribokinase-like"/>
</dbReference>
<gene>
    <name evidence="6" type="primary">nnrD</name>
    <name evidence="8" type="ORF">ACFFJG_01165</name>
</gene>
<feature type="binding site" evidence="6">
    <location>
        <position position="113"/>
    </location>
    <ligand>
        <name>(6S)-NADPHX</name>
        <dbReference type="ChEBI" id="CHEBI:64076"/>
    </ligand>
</feature>
<dbReference type="RefSeq" id="WP_378516782.1">
    <property type="nucleotide sequence ID" value="NZ_CBCSDI010000003.1"/>
</dbReference>
<evidence type="ECO:0000256" key="2">
    <source>
        <dbReference type="ARBA" id="ARBA00022840"/>
    </source>
</evidence>
<comment type="subunit">
    <text evidence="6">Homotetramer.</text>
</comment>
<protein>
    <recommendedName>
        <fullName evidence="6">ADP-dependent (S)-NAD(P)H-hydrate dehydratase</fullName>
        <ecNumber evidence="6">4.2.1.136</ecNumber>
    </recommendedName>
    <alternativeName>
        <fullName evidence="6">ADP-dependent NAD(P)HX dehydratase</fullName>
    </alternativeName>
</protein>
<name>A0ABV6DWG8_9ACTN</name>
<comment type="catalytic activity">
    <reaction evidence="6">
        <text>(6S)-NADHX + ADP = AMP + phosphate + NADH + H(+)</text>
        <dbReference type="Rhea" id="RHEA:32223"/>
        <dbReference type="ChEBI" id="CHEBI:15378"/>
        <dbReference type="ChEBI" id="CHEBI:43474"/>
        <dbReference type="ChEBI" id="CHEBI:57945"/>
        <dbReference type="ChEBI" id="CHEBI:64074"/>
        <dbReference type="ChEBI" id="CHEBI:456215"/>
        <dbReference type="ChEBI" id="CHEBI:456216"/>
        <dbReference type="EC" id="4.2.1.136"/>
    </reaction>
</comment>
<sequence length="290" mass="29180">MADVVTVDAVALRDWPLPPPGGDKEERGRLVVVAGQRDAPGAGLLAVEAALRVGAGKVQLATVASAAPGLALAVPELMVEPLPETANGSIDPGAADAVVRRAEGSGVVLVGPGFGDPEASDAFVGEVLPRLRGTVVLDALATAYVTDNHQAVAALDADVVITVNPQELAACLGLSADEVGDDLLEHTRRLARRTRAVVTCGGPVKVVAHGDRAWRVGTGNPGLGTAGSGDVHAGIVAGLVARGADPEQAAVWGAFLHGAAGDRLAERVGPVGYLARELPGEIPHLLSGTA</sequence>
<feature type="binding site" evidence="6">
    <location>
        <position position="229"/>
    </location>
    <ligand>
        <name>AMP</name>
        <dbReference type="ChEBI" id="CHEBI:456215"/>
    </ligand>
</feature>
<evidence type="ECO:0000256" key="3">
    <source>
        <dbReference type="ARBA" id="ARBA00022857"/>
    </source>
</evidence>
<evidence type="ECO:0000259" key="7">
    <source>
        <dbReference type="PROSITE" id="PS51383"/>
    </source>
</evidence>
<comment type="similarity">
    <text evidence="6">Belongs to the NnrD/CARKD family.</text>
</comment>
<keyword evidence="2 6" id="KW-0067">ATP-binding</keyword>
<dbReference type="InterPro" id="IPR000631">
    <property type="entry name" value="CARKD"/>
</dbReference>
<dbReference type="PANTHER" id="PTHR12592:SF0">
    <property type="entry name" value="ATP-DEPENDENT (S)-NAD(P)H-HYDRATE DEHYDRATASE"/>
    <property type="match status" value="1"/>
</dbReference>
<keyword evidence="9" id="KW-1185">Reference proteome</keyword>
<dbReference type="EC" id="4.2.1.136" evidence="6"/>
<comment type="caution">
    <text evidence="8">The sequence shown here is derived from an EMBL/GenBank/DDBJ whole genome shotgun (WGS) entry which is preliminary data.</text>
</comment>